<comment type="caution">
    <text evidence="6">The sequence shown here is derived from an EMBL/GenBank/DDBJ whole genome shotgun (WGS) entry which is preliminary data.</text>
</comment>
<dbReference type="CDD" id="cd12107">
    <property type="entry name" value="Hemerythrin"/>
    <property type="match status" value="1"/>
</dbReference>
<dbReference type="PANTHER" id="PTHR37164:SF1">
    <property type="entry name" value="BACTERIOHEMERYTHRIN"/>
    <property type="match status" value="1"/>
</dbReference>
<dbReference type="InterPro" id="IPR050669">
    <property type="entry name" value="Hemerythrin"/>
</dbReference>
<keyword evidence="2" id="KW-0813">Transport</keyword>
<evidence type="ECO:0000313" key="6">
    <source>
        <dbReference type="EMBL" id="MCG2577953.1"/>
    </source>
</evidence>
<gene>
    <name evidence="6" type="ORF">LZ012_13230</name>
</gene>
<name>A0ABS9K466_9RHOO</name>
<dbReference type="InterPro" id="IPR012827">
    <property type="entry name" value="Hemerythrin_metal-bd"/>
</dbReference>
<dbReference type="Gene3D" id="1.20.120.50">
    <property type="entry name" value="Hemerythrin-like"/>
    <property type="match status" value="1"/>
</dbReference>
<dbReference type="NCBIfam" id="TIGR02481">
    <property type="entry name" value="hemeryth_dom"/>
    <property type="match status" value="1"/>
</dbReference>
<sequence>MNPLIVWGDQLKVGLPLIDNQHEQLIALANLLYLAMKAQRGREVLNQLFVDLANYTIWHFDTEENLMLENGFPNAAAHFHEHAELKRTVSELGEKAKHKQLEVTLETMNFLRDWLSHHINHTDRRLAEFIIAKQEGTPAKRPELRLVVNK</sequence>
<dbReference type="NCBIfam" id="NF033749">
    <property type="entry name" value="bact_hemeryth"/>
    <property type="match status" value="1"/>
</dbReference>
<dbReference type="InterPro" id="IPR035938">
    <property type="entry name" value="Hemerythrin-like_sf"/>
</dbReference>
<proteinExistence type="inferred from homology"/>
<dbReference type="InterPro" id="IPR016131">
    <property type="entry name" value="Haemerythrin_Fe_BS"/>
</dbReference>
<feature type="domain" description="Hemerythrin-like" evidence="5">
    <location>
        <begin position="15"/>
        <end position="128"/>
    </location>
</feature>
<evidence type="ECO:0000259" key="5">
    <source>
        <dbReference type="Pfam" id="PF01814"/>
    </source>
</evidence>
<evidence type="ECO:0000256" key="1">
    <source>
        <dbReference type="ARBA" id="ARBA00010587"/>
    </source>
</evidence>
<dbReference type="PANTHER" id="PTHR37164">
    <property type="entry name" value="BACTERIOHEMERYTHRIN"/>
    <property type="match status" value="1"/>
</dbReference>
<evidence type="ECO:0000256" key="4">
    <source>
        <dbReference type="ARBA" id="ARBA00023004"/>
    </source>
</evidence>
<comment type="similarity">
    <text evidence="1">Belongs to the hemerythrin family.</text>
</comment>
<evidence type="ECO:0000256" key="2">
    <source>
        <dbReference type="ARBA" id="ARBA00022621"/>
    </source>
</evidence>
<evidence type="ECO:0000256" key="3">
    <source>
        <dbReference type="ARBA" id="ARBA00022723"/>
    </source>
</evidence>
<dbReference type="EMBL" id="JAKLTN010000002">
    <property type="protein sequence ID" value="MCG2577953.1"/>
    <property type="molecule type" value="Genomic_DNA"/>
</dbReference>
<organism evidence="6 7">
    <name type="scientific">Dechloromonas hankyongensis</name>
    <dbReference type="NCBI Taxonomy" id="2908002"/>
    <lineage>
        <taxon>Bacteria</taxon>
        <taxon>Pseudomonadati</taxon>
        <taxon>Pseudomonadota</taxon>
        <taxon>Betaproteobacteria</taxon>
        <taxon>Rhodocyclales</taxon>
        <taxon>Azonexaceae</taxon>
        <taxon>Dechloromonas</taxon>
    </lineage>
</organism>
<keyword evidence="7" id="KW-1185">Reference proteome</keyword>
<keyword evidence="2" id="KW-0561">Oxygen transport</keyword>
<dbReference type="Proteomes" id="UP001165384">
    <property type="component" value="Unassembled WGS sequence"/>
</dbReference>
<keyword evidence="4" id="KW-0408">Iron</keyword>
<reference evidence="6" key="1">
    <citation type="submission" date="2022-01" db="EMBL/GenBank/DDBJ databases">
        <authorList>
            <person name="Jo J.-H."/>
            <person name="Im W.-T."/>
        </authorList>
    </citation>
    <scope>NUCLEOTIDE SEQUENCE</scope>
    <source>
        <strain evidence="6">XY25</strain>
    </source>
</reference>
<keyword evidence="3" id="KW-0479">Metal-binding</keyword>
<accession>A0ABS9K466</accession>
<dbReference type="SUPFAM" id="SSF47188">
    <property type="entry name" value="Hemerythrin-like"/>
    <property type="match status" value="1"/>
</dbReference>
<dbReference type="PROSITE" id="PS00550">
    <property type="entry name" value="HEMERYTHRINS"/>
    <property type="match status" value="1"/>
</dbReference>
<evidence type="ECO:0000313" key="7">
    <source>
        <dbReference type="Proteomes" id="UP001165384"/>
    </source>
</evidence>
<dbReference type="InterPro" id="IPR012312">
    <property type="entry name" value="Hemerythrin-like"/>
</dbReference>
<dbReference type="Pfam" id="PF01814">
    <property type="entry name" value="Hemerythrin"/>
    <property type="match status" value="1"/>
</dbReference>
<dbReference type="RefSeq" id="WP_275711280.1">
    <property type="nucleotide sequence ID" value="NZ_JAKLTN010000002.1"/>
</dbReference>
<protein>
    <submittedName>
        <fullName evidence="6">Bacteriohemerythrin</fullName>
    </submittedName>
</protein>